<dbReference type="InterPro" id="IPR036388">
    <property type="entry name" value="WH-like_DNA-bd_sf"/>
</dbReference>
<evidence type="ECO:0000313" key="2">
    <source>
        <dbReference type="Proteomes" id="UP001596333"/>
    </source>
</evidence>
<sequence length="118" mass="12889">MDEQSTEEYTRLVENNGLALLFANRVRARVIATLFYASEPLSVARIAAGAGVDQTVVHEALDPLDGFGILDAIESADGRKRYALDEGDDLVAALRTVAELATERYHREEIDVPNDAAE</sequence>
<comment type="caution">
    <text evidence="1">The sequence shown here is derived from an EMBL/GenBank/DDBJ whole genome shotgun (WGS) entry which is preliminary data.</text>
</comment>
<reference evidence="1 2" key="1">
    <citation type="journal article" date="2019" name="Int. J. Syst. Evol. Microbiol.">
        <title>The Global Catalogue of Microorganisms (GCM) 10K type strain sequencing project: providing services to taxonomists for standard genome sequencing and annotation.</title>
        <authorList>
            <consortium name="The Broad Institute Genomics Platform"/>
            <consortium name="The Broad Institute Genome Sequencing Center for Infectious Disease"/>
            <person name="Wu L."/>
            <person name="Ma J."/>
        </authorList>
    </citation>
    <scope>NUCLEOTIDE SEQUENCE [LARGE SCALE GENOMIC DNA]</scope>
    <source>
        <strain evidence="1 2">Y73</strain>
    </source>
</reference>
<keyword evidence="2" id="KW-1185">Reference proteome</keyword>
<accession>A0ABD5UN64</accession>
<dbReference type="SUPFAM" id="SSF46785">
    <property type="entry name" value="Winged helix' DNA-binding domain"/>
    <property type="match status" value="1"/>
</dbReference>
<dbReference type="EMBL" id="JBHSXI010000009">
    <property type="protein sequence ID" value="MFC6889153.1"/>
    <property type="molecule type" value="Genomic_DNA"/>
</dbReference>
<dbReference type="RefSeq" id="WP_379767443.1">
    <property type="nucleotide sequence ID" value="NZ_JBHSXI010000009.1"/>
</dbReference>
<dbReference type="InterPro" id="IPR036390">
    <property type="entry name" value="WH_DNA-bd_sf"/>
</dbReference>
<name>A0ABD5UN64_9EURY</name>
<evidence type="ECO:0000313" key="1">
    <source>
        <dbReference type="EMBL" id="MFC6889153.1"/>
    </source>
</evidence>
<proteinExistence type="predicted"/>
<protein>
    <recommendedName>
        <fullName evidence="3">ArsR family transcriptional regulator</fullName>
    </recommendedName>
</protein>
<gene>
    <name evidence="1" type="ORF">ACFQEY_09015</name>
</gene>
<evidence type="ECO:0008006" key="3">
    <source>
        <dbReference type="Google" id="ProtNLM"/>
    </source>
</evidence>
<dbReference type="AlphaFoldDB" id="A0ABD5UN64"/>
<dbReference type="Proteomes" id="UP001596333">
    <property type="component" value="Unassembled WGS sequence"/>
</dbReference>
<organism evidence="1 2">
    <name type="scientific">Halorubrum trueperi</name>
    <dbReference type="NCBI Taxonomy" id="2004704"/>
    <lineage>
        <taxon>Archaea</taxon>
        <taxon>Methanobacteriati</taxon>
        <taxon>Methanobacteriota</taxon>
        <taxon>Stenosarchaea group</taxon>
        <taxon>Halobacteria</taxon>
        <taxon>Halobacteriales</taxon>
        <taxon>Haloferacaceae</taxon>
        <taxon>Halorubrum</taxon>
    </lineage>
</organism>
<dbReference type="Gene3D" id="1.10.10.10">
    <property type="entry name" value="Winged helix-like DNA-binding domain superfamily/Winged helix DNA-binding domain"/>
    <property type="match status" value="1"/>
</dbReference>